<dbReference type="Pfam" id="PF00168">
    <property type="entry name" value="C2"/>
    <property type="match status" value="4"/>
</dbReference>
<dbReference type="InParanoid" id="A3LYS2"/>
<dbReference type="OrthoDB" id="1029639at2759"/>
<evidence type="ECO:0000256" key="7">
    <source>
        <dbReference type="ARBA" id="ARBA00022989"/>
    </source>
</evidence>
<keyword evidence="2" id="KW-0813">Transport</keyword>
<dbReference type="PANTHER" id="PTHR46980">
    <property type="entry name" value="TRICALBIN-1-RELATED"/>
    <property type="match status" value="1"/>
</dbReference>
<evidence type="ECO:0000256" key="5">
    <source>
        <dbReference type="ARBA" id="ARBA00022737"/>
    </source>
</evidence>
<evidence type="ECO:0000256" key="3">
    <source>
        <dbReference type="ARBA" id="ARBA00022553"/>
    </source>
</evidence>
<evidence type="ECO:0000256" key="6">
    <source>
        <dbReference type="ARBA" id="ARBA00022824"/>
    </source>
</evidence>
<feature type="compositionally biased region" description="Polar residues" evidence="11">
    <location>
        <begin position="1"/>
        <end position="21"/>
    </location>
</feature>
<dbReference type="AlphaFoldDB" id="A3LYS2"/>
<gene>
    <name evidence="15" type="primary">XYC1</name>
    <name evidence="15" type="ORF">PICST_68263</name>
</gene>
<dbReference type="InterPro" id="IPR037756">
    <property type="entry name" value="C2D_Tricalbin"/>
</dbReference>
<comment type="subcellular location">
    <subcellularLocation>
        <location evidence="1">Endoplasmic reticulum membrane</location>
    </subcellularLocation>
</comment>
<evidence type="ECO:0000259" key="13">
    <source>
        <dbReference type="PROSITE" id="PS50004"/>
    </source>
</evidence>
<dbReference type="InterPro" id="IPR056910">
    <property type="entry name" value="TCB1-3_C2"/>
</dbReference>
<dbReference type="eggNOG" id="KOG1012">
    <property type="taxonomic scope" value="Eukaryota"/>
</dbReference>
<dbReference type="InterPro" id="IPR000008">
    <property type="entry name" value="C2_dom"/>
</dbReference>
<name>A3LYS2_PICST</name>
<dbReference type="OMA" id="VLMDDYM"/>
<dbReference type="Pfam" id="PF25669">
    <property type="entry name" value="SMP_MUG190-like"/>
    <property type="match status" value="1"/>
</dbReference>
<dbReference type="KEGG" id="pic:PICST_68263"/>
<dbReference type="HOGENOM" id="CLU_001661_1_1_1"/>
<organism evidence="15 16">
    <name type="scientific">Scheffersomyces stipitis (strain ATCC 58785 / CBS 6054 / NBRC 10063 / NRRL Y-11545)</name>
    <name type="common">Yeast</name>
    <name type="synonym">Pichia stipitis</name>
    <dbReference type="NCBI Taxonomy" id="322104"/>
    <lineage>
        <taxon>Eukaryota</taxon>
        <taxon>Fungi</taxon>
        <taxon>Dikarya</taxon>
        <taxon>Ascomycota</taxon>
        <taxon>Saccharomycotina</taxon>
        <taxon>Pichiomycetes</taxon>
        <taxon>Debaryomycetaceae</taxon>
        <taxon>Scheffersomyces</taxon>
    </lineage>
</organism>
<dbReference type="PROSITE" id="PS51847">
    <property type="entry name" value="SMP"/>
    <property type="match status" value="1"/>
</dbReference>
<evidence type="ECO:0000256" key="11">
    <source>
        <dbReference type="SAM" id="MobiDB-lite"/>
    </source>
</evidence>
<evidence type="ECO:0000256" key="8">
    <source>
        <dbReference type="ARBA" id="ARBA00023055"/>
    </source>
</evidence>
<dbReference type="Pfam" id="PF24920">
    <property type="entry name" value="C2_TCB1"/>
    <property type="match status" value="1"/>
</dbReference>
<dbReference type="PIRSF" id="PIRSF037232">
    <property type="entry name" value="Tricalbin"/>
    <property type="match status" value="1"/>
</dbReference>
<dbReference type="RefSeq" id="XP_001386053.2">
    <property type="nucleotide sequence ID" value="XM_001386016.1"/>
</dbReference>
<dbReference type="CDD" id="cd21678">
    <property type="entry name" value="SMP_TCB"/>
    <property type="match status" value="1"/>
</dbReference>
<feature type="region of interest" description="Disordered" evidence="11">
    <location>
        <begin position="1"/>
        <end position="54"/>
    </location>
</feature>
<dbReference type="PROSITE" id="PS50004">
    <property type="entry name" value="C2"/>
    <property type="match status" value="4"/>
</dbReference>
<dbReference type="GO" id="GO:0008289">
    <property type="term" value="F:lipid binding"/>
    <property type="evidence" value="ECO:0007669"/>
    <property type="project" value="UniProtKB-KW"/>
</dbReference>
<dbReference type="InterPro" id="IPR037762">
    <property type="entry name" value="C2C_Tricalbin"/>
</dbReference>
<feature type="compositionally biased region" description="Basic and acidic residues" evidence="11">
    <location>
        <begin position="22"/>
        <end position="31"/>
    </location>
</feature>
<dbReference type="CDD" id="cd04044">
    <property type="entry name" value="C2A_Tricalbin-like"/>
    <property type="match status" value="1"/>
</dbReference>
<accession>A3LYS2</accession>
<dbReference type="GO" id="GO:0061817">
    <property type="term" value="P:endoplasmic reticulum-plasma membrane tethering"/>
    <property type="evidence" value="ECO:0007669"/>
    <property type="project" value="InterPro"/>
</dbReference>
<evidence type="ECO:0000256" key="2">
    <source>
        <dbReference type="ARBA" id="ARBA00022448"/>
    </source>
</evidence>
<dbReference type="GO" id="GO:0071944">
    <property type="term" value="C:cell periphery"/>
    <property type="evidence" value="ECO:0007669"/>
    <property type="project" value="UniProtKB-ARBA"/>
</dbReference>
<keyword evidence="5" id="KW-0677">Repeat</keyword>
<dbReference type="SUPFAM" id="SSF49562">
    <property type="entry name" value="C2 domain (Calcium/lipid-binding domain, CaLB)"/>
    <property type="match status" value="4"/>
</dbReference>
<evidence type="ECO:0000256" key="4">
    <source>
        <dbReference type="ARBA" id="ARBA00022692"/>
    </source>
</evidence>
<reference evidence="15 16" key="1">
    <citation type="journal article" date="2007" name="Nat. Biotechnol.">
        <title>Genome sequence of the lignocellulose-bioconverting and xylose-fermenting yeast Pichia stipitis.</title>
        <authorList>
            <person name="Jeffries T.W."/>
            <person name="Grigoriev I.V."/>
            <person name="Grimwood J."/>
            <person name="Laplaza J.M."/>
            <person name="Aerts A."/>
            <person name="Salamov A."/>
            <person name="Schmutz J."/>
            <person name="Lindquist E."/>
            <person name="Dehal P."/>
            <person name="Shapiro H."/>
            <person name="Jin Y.S."/>
            <person name="Passoth V."/>
            <person name="Richardson P.M."/>
        </authorList>
    </citation>
    <scope>NUCLEOTIDE SEQUENCE [LARGE SCALE GENOMIC DNA]</scope>
    <source>
        <strain evidence="16">ATCC 58785 / CBS 6054 / NBRC 10063 / NRRL Y-11545</strain>
    </source>
</reference>
<keyword evidence="16" id="KW-1185">Reference proteome</keyword>
<keyword evidence="8" id="KW-0445">Lipid transport</keyword>
<keyword evidence="4 12" id="KW-0812">Transmembrane</keyword>
<dbReference type="InterPro" id="IPR037765">
    <property type="entry name" value="C2B_Tricalbin"/>
</dbReference>
<dbReference type="Proteomes" id="UP000002258">
    <property type="component" value="Chromosome 7"/>
</dbReference>
<sequence length="1191" mass="132136">MATTTTSAPTDSVQAPVQVSVDQRELIDSEKNNSVSTKQSELTNKTAQKQLPNVQTSLSLQPSEDLDITNVKTKPLARQPQEPTYRGWKEVGHWEHDDALTEDDQAVDLLSKPSLFDQYLPPVVFGDWYHNVGYLVVAALVSWIIGWFKFSVAPLFFVMLVFSVLYRASVKKYRMLLREEAQREFSVKTIETDYESMDWSNTFLEKFWVYLEPSISQIVCEQVNPILASSPAPAFVKKLWIDSFSAGTKPPRIDCVKTLPGTSDDVVVMDWGFSFTPNTLADANTKQLKNKVNQKLVVKAEVFGFTIPVLVADCAFKGLARIRLRMMSSFPHVETINVTMLEAPQFDFNSKILTENNVLWEFLALPGLYPFINEMVKKYVGSLLFAPLSFQLNLQQLLAGNAFDSSIGVLSITADSARGLKGFSTIGNTLDPYLTFGFKKDVLAKTSTKDDTNHPVWKETYQICVKSLTEPLNITVIDFNEFRKDRQVGTIQFDLESFLDNPKQSNITAPFIRNGKPVGELVFGLNYMPTLEAERSADGAVIPPPDLNTGIARIEIAEARHLKSGEKAASAFAEIHFNNEKVLTTSVQKKTNAPSWGDKIEKIVDNRARSKVKIVVKEKGGKTLGQIHTSLNELIDATQVDQTWFALAQGGEVRINASWKPVALSNSSGSSGYAAPIGVVRVSIEKAENLRNLEAIGKVDPYARILVNGFQRARTVACDSTLDPTWNEVHYISVTSPNQKLTIDVMDVEKTSADRTLGSFDVRLNDIIRKDETGKYTEHIDHGKRHSRLIHKKGPKGVVTYSLSFYPALPVMTLEECKEEEEFKKQKEEEKAKKLAESQKEGKEAPVEEEEEEVNEFSSKLKLTLPELLQHNSGIFVYEVLDAKLSKDDVYLQAFFDSHGYHDFVSQKLEKKQVKVAATGDVAITELEWSQACFRITKDKKDNRAEKCVAEVTIPTMQLLKNAYNKPTQLQLTGGGEHSTITVQCSWIPLIYEHGIPVQDSRNNSGKLTVQVLRAENLIAADSNGKSDPFVRLYLNTDKEEFLKTKKVKKTLNPTWNESGVVTVANKQDAVIKVVAMDWDIGVEADDLLGIGYAQLSDVDFEHGTELKVPLEAEDGGDGGNVYLKFSFVPEVVINVRRASTTNIGGAIGSVGNVGIGAGKGVVKGVGKGLGGGVKVFRKGLKLGKSSADKD</sequence>
<evidence type="ECO:0000256" key="12">
    <source>
        <dbReference type="SAM" id="Phobius"/>
    </source>
</evidence>
<evidence type="ECO:0000256" key="9">
    <source>
        <dbReference type="ARBA" id="ARBA00023121"/>
    </source>
</evidence>
<feature type="domain" description="SMP-LTD" evidence="14">
    <location>
        <begin position="193"/>
        <end position="395"/>
    </location>
</feature>
<evidence type="ECO:0000256" key="1">
    <source>
        <dbReference type="ARBA" id="ARBA00004586"/>
    </source>
</evidence>
<dbReference type="STRING" id="322104.A3LYS2"/>
<keyword evidence="7 12" id="KW-1133">Transmembrane helix</keyword>
<evidence type="ECO:0000259" key="14">
    <source>
        <dbReference type="PROSITE" id="PS51847"/>
    </source>
</evidence>
<dbReference type="InterPro" id="IPR052455">
    <property type="entry name" value="Tricalbin_domain"/>
</dbReference>
<feature type="compositionally biased region" description="Polar residues" evidence="11">
    <location>
        <begin position="32"/>
        <end position="54"/>
    </location>
</feature>
<feature type="transmembrane region" description="Helical" evidence="12">
    <location>
        <begin position="151"/>
        <end position="168"/>
    </location>
</feature>
<dbReference type="InterPro" id="IPR037761">
    <property type="entry name" value="C2A_Tricalbin"/>
</dbReference>
<protein>
    <submittedName>
        <fullName evidence="15">Uncharacterized protein</fullName>
    </submittedName>
</protein>
<evidence type="ECO:0000313" key="15">
    <source>
        <dbReference type="EMBL" id="ABN68024.2"/>
    </source>
</evidence>
<dbReference type="SMART" id="SM00239">
    <property type="entry name" value="C2"/>
    <property type="match status" value="4"/>
</dbReference>
<keyword evidence="9" id="KW-0446">Lipid-binding</keyword>
<keyword evidence="10 12" id="KW-0472">Membrane</keyword>
<proteinExistence type="predicted"/>
<keyword evidence="3" id="KW-0597">Phosphoprotein</keyword>
<dbReference type="PANTHER" id="PTHR46980:SF2">
    <property type="entry name" value="TRICALBIN-1-RELATED"/>
    <property type="match status" value="1"/>
</dbReference>
<feature type="domain" description="C2" evidence="13">
    <location>
        <begin position="658"/>
        <end position="777"/>
    </location>
</feature>
<dbReference type="Gene3D" id="2.60.40.150">
    <property type="entry name" value="C2 domain"/>
    <property type="match status" value="4"/>
</dbReference>
<dbReference type="GO" id="GO:0006869">
    <property type="term" value="P:lipid transport"/>
    <property type="evidence" value="ECO:0007669"/>
    <property type="project" value="UniProtKB-KW"/>
</dbReference>
<dbReference type="InterPro" id="IPR035892">
    <property type="entry name" value="C2_domain_sf"/>
</dbReference>
<feature type="domain" description="C2" evidence="13">
    <location>
        <begin position="533"/>
        <end position="657"/>
    </location>
</feature>
<evidence type="ECO:0000313" key="16">
    <source>
        <dbReference type="Proteomes" id="UP000002258"/>
    </source>
</evidence>
<dbReference type="GO" id="GO:0005789">
    <property type="term" value="C:endoplasmic reticulum membrane"/>
    <property type="evidence" value="ECO:0007669"/>
    <property type="project" value="UniProtKB-SubCell"/>
</dbReference>
<dbReference type="CDD" id="cd04040">
    <property type="entry name" value="C2D_Tricalbin-like"/>
    <property type="match status" value="1"/>
</dbReference>
<feature type="domain" description="C2" evidence="13">
    <location>
        <begin position="386"/>
        <end position="508"/>
    </location>
</feature>
<dbReference type="GeneID" id="4840754"/>
<keyword evidence="6" id="KW-0256">Endoplasmic reticulum</keyword>
<feature type="domain" description="C2" evidence="13">
    <location>
        <begin position="987"/>
        <end position="1109"/>
    </location>
</feature>
<dbReference type="FunCoup" id="A3LYS2">
    <property type="interactions" value="209"/>
</dbReference>
<dbReference type="EMBL" id="CP000501">
    <property type="protein sequence ID" value="ABN68024.2"/>
    <property type="molecule type" value="Genomic_DNA"/>
</dbReference>
<dbReference type="InterPro" id="IPR017147">
    <property type="entry name" value="Tricalbin"/>
</dbReference>
<dbReference type="CDD" id="cd04052">
    <property type="entry name" value="C2B_Tricalbin-like"/>
    <property type="match status" value="1"/>
</dbReference>
<dbReference type="InterPro" id="IPR031468">
    <property type="entry name" value="SMP_LBD"/>
</dbReference>
<dbReference type="CDD" id="cd04045">
    <property type="entry name" value="C2C_Tricalbin-like"/>
    <property type="match status" value="1"/>
</dbReference>
<evidence type="ECO:0000256" key="10">
    <source>
        <dbReference type="ARBA" id="ARBA00023136"/>
    </source>
</evidence>